<feature type="domain" description="Glycosyltransferase 2-like" evidence="1">
    <location>
        <begin position="347"/>
        <end position="468"/>
    </location>
</feature>
<feature type="domain" description="Glycosyltransferase 2-like" evidence="1">
    <location>
        <begin position="91"/>
        <end position="247"/>
    </location>
</feature>
<accession>A0A7C4RQ76</accession>
<dbReference type="InterPro" id="IPR001173">
    <property type="entry name" value="Glyco_trans_2-like"/>
</dbReference>
<evidence type="ECO:0000259" key="1">
    <source>
        <dbReference type="Pfam" id="PF00535"/>
    </source>
</evidence>
<name>A0A7C4RQ76_9BACT</name>
<gene>
    <name evidence="2" type="ORF">ENS29_00060</name>
</gene>
<proteinExistence type="predicted"/>
<dbReference type="CDD" id="cd04186">
    <property type="entry name" value="GT_2_like_c"/>
    <property type="match status" value="1"/>
</dbReference>
<dbReference type="CDD" id="cd04184">
    <property type="entry name" value="GT2_RfbC_Mx_like"/>
    <property type="match status" value="1"/>
</dbReference>
<comment type="caution">
    <text evidence="2">The sequence shown here is derived from an EMBL/GenBank/DDBJ whole genome shotgun (WGS) entry which is preliminary data.</text>
</comment>
<dbReference type="Pfam" id="PF00535">
    <property type="entry name" value="Glycos_transf_2"/>
    <property type="match status" value="2"/>
</dbReference>
<dbReference type="PANTHER" id="PTHR43179">
    <property type="entry name" value="RHAMNOSYLTRANSFERASE WBBL"/>
    <property type="match status" value="1"/>
</dbReference>
<organism evidence="2">
    <name type="scientific">Desulfatirhabdium butyrativorans</name>
    <dbReference type="NCBI Taxonomy" id="340467"/>
    <lineage>
        <taxon>Bacteria</taxon>
        <taxon>Pseudomonadati</taxon>
        <taxon>Thermodesulfobacteriota</taxon>
        <taxon>Desulfobacteria</taxon>
        <taxon>Desulfobacterales</taxon>
        <taxon>Desulfatirhabdiaceae</taxon>
        <taxon>Desulfatirhabdium</taxon>
    </lineage>
</organism>
<sequence length="615" mass="69460">MLGYRWLQTTAARCGFPGWPAGRLLSVAEGVRLWRKDGCRDGLRGAFTWIRRRIRTSGRRPDFDHRDLPILRRWDADSTDRAGSSAQTAFSILMPVYNTDPAHLREAVASVLAQRHPCWELCIVDDGSDRPQTRHVLDGISDSRIRIERLSHRLGIAGATNKAFRQARFPWIALLDHDDWLHPCALSEMARAIAYHPDADVLYSDEDKIDPAGWHHAAFHKPAFSPDLLRSQNYVCHFLVIRRSALEAFGGWREGYDGAQDHDLLLRLMQAGCRFHHVPHILYSWRQSSTSTAFTPIAKPEAHLAGMRCVDEHAKACFGPKAYAEETGLTFVYHVRTGLLQKDCRISILIPTRDHLKELRTCVDSIRTRSTWTGYDILVLDNGSTDPETLEWLRIQEAEDPTGFRSIRIDAPFNWSRLNNVGIREARGDVLVLLNNDTEVITPDWLERLVEEALRPDVGAVGGLLLYPDGRIQHAGVVVGMGGWADHVFKGHRPVHDLSPFVSPMVQRNVLTVSGACMAVSRRTIDRIGGFDERYIMCGSDVEFCLRAHAAGLWNVYDPGVRLVHHEAATRRSKPIPEIDFVLSCKAYAPFLAGRGDPFYNPHLSLMDTTPMVRR</sequence>
<dbReference type="PANTHER" id="PTHR43179:SF7">
    <property type="entry name" value="RHAMNOSYLTRANSFERASE WBBL"/>
    <property type="match status" value="1"/>
</dbReference>
<evidence type="ECO:0000313" key="2">
    <source>
        <dbReference type="EMBL" id="HGU31232.1"/>
    </source>
</evidence>
<keyword evidence="2" id="KW-0808">Transferase</keyword>
<protein>
    <submittedName>
        <fullName evidence="2">Glycosyltransferase family 2 protein</fullName>
    </submittedName>
</protein>
<dbReference type="GO" id="GO:0016757">
    <property type="term" value="F:glycosyltransferase activity"/>
    <property type="evidence" value="ECO:0007669"/>
    <property type="project" value="UniProtKB-KW"/>
</dbReference>
<dbReference type="EMBL" id="DSUH01000003">
    <property type="protein sequence ID" value="HGU31232.1"/>
    <property type="molecule type" value="Genomic_DNA"/>
</dbReference>
<dbReference type="InterPro" id="IPR029044">
    <property type="entry name" value="Nucleotide-diphossugar_trans"/>
</dbReference>
<reference evidence="2" key="1">
    <citation type="journal article" date="2020" name="mSystems">
        <title>Genome- and Community-Level Interaction Insights into Carbon Utilization and Element Cycling Functions of Hydrothermarchaeota in Hydrothermal Sediment.</title>
        <authorList>
            <person name="Zhou Z."/>
            <person name="Liu Y."/>
            <person name="Xu W."/>
            <person name="Pan J."/>
            <person name="Luo Z.H."/>
            <person name="Li M."/>
        </authorList>
    </citation>
    <scope>NUCLEOTIDE SEQUENCE [LARGE SCALE GENOMIC DNA]</scope>
    <source>
        <strain evidence="2">SpSt-477</strain>
    </source>
</reference>
<dbReference type="Gene3D" id="3.90.550.10">
    <property type="entry name" value="Spore Coat Polysaccharide Biosynthesis Protein SpsA, Chain A"/>
    <property type="match status" value="2"/>
</dbReference>
<dbReference type="AlphaFoldDB" id="A0A7C4RQ76"/>
<dbReference type="SUPFAM" id="SSF53448">
    <property type="entry name" value="Nucleotide-diphospho-sugar transferases"/>
    <property type="match status" value="2"/>
</dbReference>